<organism evidence="1 2">
    <name type="scientific">Mycolicibacterium fluoranthenivorans</name>
    <dbReference type="NCBI Taxonomy" id="258505"/>
    <lineage>
        <taxon>Bacteria</taxon>
        <taxon>Bacillati</taxon>
        <taxon>Actinomycetota</taxon>
        <taxon>Actinomycetes</taxon>
        <taxon>Mycobacteriales</taxon>
        <taxon>Mycobacteriaceae</taxon>
        <taxon>Mycolicibacterium</taxon>
    </lineage>
</organism>
<protein>
    <submittedName>
        <fullName evidence="1">Uncharacterized protein</fullName>
    </submittedName>
</protein>
<dbReference type="AlphaFoldDB" id="A0A7X5ZCX6"/>
<reference evidence="1 2" key="1">
    <citation type="submission" date="2020-03" db="EMBL/GenBank/DDBJ databases">
        <title>Sequencing the genomes of 1000 actinobacteria strains.</title>
        <authorList>
            <person name="Klenk H.-P."/>
        </authorList>
    </citation>
    <scope>NUCLEOTIDE SEQUENCE [LARGE SCALE GENOMIC DNA]</scope>
    <source>
        <strain evidence="1 2">DSM 44556</strain>
    </source>
</reference>
<sequence>MRDMGCQIAIDVTDGDSSSCSRECLGGGATYTTGTTGHRNDPVNIVIATHH</sequence>
<name>A0A7X5ZCX6_9MYCO</name>
<dbReference type="Proteomes" id="UP000547444">
    <property type="component" value="Unassembled WGS sequence"/>
</dbReference>
<dbReference type="EMBL" id="JAANOW010000001">
    <property type="protein sequence ID" value="NIH95519.1"/>
    <property type="molecule type" value="Genomic_DNA"/>
</dbReference>
<evidence type="ECO:0000313" key="1">
    <source>
        <dbReference type="EMBL" id="NIH95519.1"/>
    </source>
</evidence>
<accession>A0A7X5ZCX6</accession>
<gene>
    <name evidence="1" type="ORF">FHU31_002475</name>
</gene>
<keyword evidence="2" id="KW-1185">Reference proteome</keyword>
<proteinExistence type="predicted"/>
<evidence type="ECO:0000313" key="2">
    <source>
        <dbReference type="Proteomes" id="UP000547444"/>
    </source>
</evidence>
<comment type="caution">
    <text evidence="1">The sequence shown here is derived from an EMBL/GenBank/DDBJ whole genome shotgun (WGS) entry which is preliminary data.</text>
</comment>